<comment type="caution">
    <text evidence="1">The sequence shown here is derived from an EMBL/GenBank/DDBJ whole genome shotgun (WGS) entry which is preliminary data.</text>
</comment>
<organism evidence="1 2">
    <name type="scientific">Lindgomyces ingoldianus</name>
    <dbReference type="NCBI Taxonomy" id="673940"/>
    <lineage>
        <taxon>Eukaryota</taxon>
        <taxon>Fungi</taxon>
        <taxon>Dikarya</taxon>
        <taxon>Ascomycota</taxon>
        <taxon>Pezizomycotina</taxon>
        <taxon>Dothideomycetes</taxon>
        <taxon>Pleosporomycetidae</taxon>
        <taxon>Pleosporales</taxon>
        <taxon>Lindgomycetaceae</taxon>
        <taxon>Lindgomyces</taxon>
    </lineage>
</organism>
<keyword evidence="2" id="KW-1185">Reference proteome</keyword>
<protein>
    <submittedName>
        <fullName evidence="1">Peptidase S28</fullName>
    </submittedName>
</protein>
<gene>
    <name evidence="1" type="ORF">BDR25DRAFT_264175</name>
</gene>
<accession>A0ACB6QS72</accession>
<evidence type="ECO:0000313" key="2">
    <source>
        <dbReference type="Proteomes" id="UP000799755"/>
    </source>
</evidence>
<name>A0ACB6QS72_9PLEO</name>
<reference evidence="1" key="1">
    <citation type="journal article" date="2020" name="Stud. Mycol.">
        <title>101 Dothideomycetes genomes: a test case for predicting lifestyles and emergence of pathogens.</title>
        <authorList>
            <person name="Haridas S."/>
            <person name="Albert R."/>
            <person name="Binder M."/>
            <person name="Bloem J."/>
            <person name="Labutti K."/>
            <person name="Salamov A."/>
            <person name="Andreopoulos B."/>
            <person name="Baker S."/>
            <person name="Barry K."/>
            <person name="Bills G."/>
            <person name="Bluhm B."/>
            <person name="Cannon C."/>
            <person name="Castanera R."/>
            <person name="Culley D."/>
            <person name="Daum C."/>
            <person name="Ezra D."/>
            <person name="Gonzalez J."/>
            <person name="Henrissat B."/>
            <person name="Kuo A."/>
            <person name="Liang C."/>
            <person name="Lipzen A."/>
            <person name="Lutzoni F."/>
            <person name="Magnuson J."/>
            <person name="Mondo S."/>
            <person name="Nolan M."/>
            <person name="Ohm R."/>
            <person name="Pangilinan J."/>
            <person name="Park H.-J."/>
            <person name="Ramirez L."/>
            <person name="Alfaro M."/>
            <person name="Sun H."/>
            <person name="Tritt A."/>
            <person name="Yoshinaga Y."/>
            <person name="Zwiers L.-H."/>
            <person name="Turgeon B."/>
            <person name="Goodwin S."/>
            <person name="Spatafora J."/>
            <person name="Crous P."/>
            <person name="Grigoriev I."/>
        </authorList>
    </citation>
    <scope>NUCLEOTIDE SEQUENCE</scope>
    <source>
        <strain evidence="1">ATCC 200398</strain>
    </source>
</reference>
<dbReference type="Proteomes" id="UP000799755">
    <property type="component" value="Unassembled WGS sequence"/>
</dbReference>
<dbReference type="EMBL" id="MU003513">
    <property type="protein sequence ID" value="KAF2469026.1"/>
    <property type="molecule type" value="Genomic_DNA"/>
</dbReference>
<evidence type="ECO:0000313" key="1">
    <source>
        <dbReference type="EMBL" id="KAF2469026.1"/>
    </source>
</evidence>
<sequence length="570" mass="63879">MRASISVCAMSLALLQLAEALGGARSRKFSLMADMGLLPDGTPMHLPSDIKAAMQIASSRPPPATNGTPEKIEPEYVELPLDNFAKNKDYSYQGTFNNRFWVAESAYKPGGPVFIYDVGEADAEPNALFRLQNTTSFFKQIVDKYNGIGIVWEHRYYGNSTPEPIDLNTPPEVFQWLTTEQSLADVDRFAKQFKRKNIKYNLTPDKTPWIFVGGSYPAMRAAFMRDKYPDTIFASYASSAPVQAQNDMSVYFEPVWRGMTEYGWGNCTKDIKAAIQYMDKVMENPTAAANLKERFLGLGAGNNSNPTFADALTTPFYLWQSYGVEGGALGLRSFCDFLSTDPLSNKTSGADGWAAIKGANYTVNRWAAYPRFTTMVNGYLTTNCSGTLQKKGDCNLDLRFDDPAMISWTWQYCTQWGFLQSANVGAHQLVSKYNSLEHQKDICHRQFPTAKPPLLPTWPSVDRTNDVFGGWDIRPSQVYWSGGEFDPWRTLSPLSAESFAPHPKTFQNPPKCGEEQDEDEIFGYVMKGAQHCYDFRTTFAGGSVSRKYFTDALDRWLPCFKSKKGGNGHN</sequence>
<proteinExistence type="predicted"/>